<reference evidence="1 2" key="2">
    <citation type="submission" date="2018-03" db="EMBL/GenBank/DDBJ databases">
        <authorList>
            <person name="Keele B.F."/>
        </authorList>
    </citation>
    <scope>NUCLEOTIDE SEQUENCE [LARGE SCALE GENOMIC DNA]</scope>
    <source>
        <strain evidence="1 2">D13</strain>
    </source>
</reference>
<reference evidence="1 2" key="1">
    <citation type="submission" date="2018-03" db="EMBL/GenBank/DDBJ databases">
        <title>Ahniella affigens gen. nov., sp. nov., a gammaproteobacterium isolated from sandy soil near a stream.</title>
        <authorList>
            <person name="Ko Y."/>
            <person name="Kim J.-H."/>
        </authorList>
    </citation>
    <scope>NUCLEOTIDE SEQUENCE [LARGE SCALE GENOMIC DNA]</scope>
    <source>
        <strain evidence="1 2">D13</strain>
    </source>
</reference>
<evidence type="ECO:0008006" key="3">
    <source>
        <dbReference type="Google" id="ProtNLM"/>
    </source>
</evidence>
<organism evidence="1 2">
    <name type="scientific">Ahniella affigens</name>
    <dbReference type="NCBI Taxonomy" id="2021234"/>
    <lineage>
        <taxon>Bacteria</taxon>
        <taxon>Pseudomonadati</taxon>
        <taxon>Pseudomonadota</taxon>
        <taxon>Gammaproteobacteria</taxon>
        <taxon>Lysobacterales</taxon>
        <taxon>Rhodanobacteraceae</taxon>
        <taxon>Ahniella</taxon>
    </lineage>
</organism>
<dbReference type="RefSeq" id="WP_106892287.1">
    <property type="nucleotide sequence ID" value="NZ_CP027860.1"/>
</dbReference>
<keyword evidence="2" id="KW-1185">Reference proteome</keyword>
<dbReference type="AlphaFoldDB" id="A0A2P1PU39"/>
<sequence length="282" mass="30225">MSAPPGIADNARMELFTYPFETNRKVRAWHWHIMPGLALAALFLALVVAPASADSGAPDWQVRTIDARHAIAPSVQTISISNPDGDIRIRRGTADAIVIHAVAQGTAAVSAGQWSIRASRQRWQLRVPGARRVALGLSTRVDLVVLVPTGVMLDLRSRQGQIDVRKQDALIRTQNNEGKTIVTSTVALDLRSRDGPIVAALLGNRLARASRLQSRTGAIDLAISASARFALTVRACGGIAGLTPKGAQRSRCPTVQDAPADAPEFRVTTRGRFSLSRIPATN</sequence>
<dbReference type="Proteomes" id="UP000241074">
    <property type="component" value="Chromosome"/>
</dbReference>
<gene>
    <name evidence="1" type="ORF">C7S18_14745</name>
</gene>
<accession>A0A2P1PU39</accession>
<evidence type="ECO:0000313" key="1">
    <source>
        <dbReference type="EMBL" id="AVP98366.1"/>
    </source>
</evidence>
<proteinExistence type="predicted"/>
<name>A0A2P1PU39_9GAMM</name>
<dbReference type="EMBL" id="CP027860">
    <property type="protein sequence ID" value="AVP98366.1"/>
    <property type="molecule type" value="Genomic_DNA"/>
</dbReference>
<dbReference type="KEGG" id="xba:C7S18_14745"/>
<protein>
    <recommendedName>
        <fullName evidence="3">Adhesin domain-containing protein</fullName>
    </recommendedName>
</protein>
<evidence type="ECO:0000313" key="2">
    <source>
        <dbReference type="Proteomes" id="UP000241074"/>
    </source>
</evidence>